<dbReference type="SUPFAM" id="SSF52540">
    <property type="entry name" value="P-loop containing nucleoside triphosphate hydrolases"/>
    <property type="match status" value="1"/>
</dbReference>
<dbReference type="FunFam" id="3.40.50.300:FF:000220">
    <property type="entry name" value="ATP-dependent protease ATPase subunit HslU"/>
    <property type="match status" value="1"/>
</dbReference>
<dbReference type="GO" id="GO:0043335">
    <property type="term" value="P:protein unfolding"/>
    <property type="evidence" value="ECO:0007669"/>
    <property type="project" value="UniProtKB-UniRule"/>
</dbReference>
<dbReference type="Pfam" id="PF07724">
    <property type="entry name" value="AAA_2"/>
    <property type="match status" value="1"/>
</dbReference>
<evidence type="ECO:0000256" key="7">
    <source>
        <dbReference type="HAMAP-Rule" id="MF_00249"/>
    </source>
</evidence>
<dbReference type="NCBIfam" id="NF003544">
    <property type="entry name" value="PRK05201.1"/>
    <property type="match status" value="1"/>
</dbReference>
<keyword evidence="5 7" id="KW-0067">ATP-binding</keyword>
<dbReference type="PANTHER" id="PTHR48102">
    <property type="entry name" value="ATP-DEPENDENT CLP PROTEASE ATP-BINDING SUBUNIT CLPX-LIKE, MITOCHONDRIAL-RELATED"/>
    <property type="match status" value="1"/>
</dbReference>
<keyword evidence="11" id="KW-0346">Stress response</keyword>
<gene>
    <name evidence="7" type="primary">hslU</name>
    <name evidence="11" type="ORF">DFE_0715</name>
</gene>
<dbReference type="SMART" id="SM01086">
    <property type="entry name" value="ClpB_D2-small"/>
    <property type="match status" value="1"/>
</dbReference>
<accession>A0A2Z6AW37</accession>
<comment type="subunit">
    <text evidence="7">A double ring-shaped homohexamer of HslV is capped on each side by a ring-shaped HslU homohexamer. The assembly of the HslU/HslV complex is dependent on binding of ATP.</text>
</comment>
<dbReference type="AlphaFoldDB" id="A0A2Z6AW37"/>
<sequence length="457" mass="51605">MQPLTPREIVSELDKFIIGQNDAKRMVAIAMRNRWRRQQVPPELRDEIAPKNIIMIGTTGVGKTEIARRLARLSGSPFFKVEASKFTEVGYVGRDVESMIRDLMEIGVNMVRNEELEKVQVKAERHAEERLLDLLYPTPPQSQGTVIASGTQPGSAQPAESSSSTREKLRKLWREGKMDDRIVELEVSEQSGTQIGVMAMPGMENMEMQVRDMMGQLFPKQSKPRKMNVREAYEILIQQESERLVDMDKVTETAKERVEQSGIVFLDEIDKVCSSTASRGAGTADVSREGVQRDLLPIVEGSVVNTKYGMVNTDHILFIAAGAFHLSKPSDLIPELQGRFPLRVELDSLNKEEFYRILTEPQNALTVQYRALLATEGVTLTFEDEALQEVAAFAQKINEETENIGARRLYTILEKILSDLSFEAPDKSGQQVVVDQEYVTKHLEDVTKDRDLSRYIL</sequence>
<dbReference type="Gene3D" id="1.10.8.10">
    <property type="entry name" value="DNA helicase RuvA subunit, C-terminal domain"/>
    <property type="match status" value="2"/>
</dbReference>
<dbReference type="Pfam" id="PF00004">
    <property type="entry name" value="AAA"/>
    <property type="match status" value="1"/>
</dbReference>
<evidence type="ECO:0000256" key="4">
    <source>
        <dbReference type="ARBA" id="ARBA00022741"/>
    </source>
</evidence>
<feature type="region of interest" description="Disordered" evidence="8">
    <location>
        <begin position="142"/>
        <end position="168"/>
    </location>
</feature>
<evidence type="ECO:0000256" key="1">
    <source>
        <dbReference type="ARBA" id="ARBA00004496"/>
    </source>
</evidence>
<dbReference type="InterPro" id="IPR003959">
    <property type="entry name" value="ATPase_AAA_core"/>
</dbReference>
<dbReference type="NCBIfam" id="TIGR00390">
    <property type="entry name" value="hslU"/>
    <property type="match status" value="1"/>
</dbReference>
<dbReference type="InterPro" id="IPR050052">
    <property type="entry name" value="ATP-dep_Clp_protease_ClpX"/>
</dbReference>
<dbReference type="GO" id="GO:0009376">
    <property type="term" value="C:HslUV protease complex"/>
    <property type="evidence" value="ECO:0007669"/>
    <property type="project" value="UniProtKB-UniRule"/>
</dbReference>
<feature type="binding site" evidence="7">
    <location>
        <position position="267"/>
    </location>
    <ligand>
        <name>ATP</name>
        <dbReference type="ChEBI" id="CHEBI:30616"/>
    </ligand>
</feature>
<evidence type="ECO:0000256" key="2">
    <source>
        <dbReference type="ARBA" id="ARBA00009771"/>
    </source>
</evidence>
<dbReference type="GO" id="GO:0036402">
    <property type="term" value="F:proteasome-activating activity"/>
    <property type="evidence" value="ECO:0007669"/>
    <property type="project" value="UniProtKB-UniRule"/>
</dbReference>
<evidence type="ECO:0000256" key="5">
    <source>
        <dbReference type="ARBA" id="ARBA00022840"/>
    </source>
</evidence>
<comment type="subcellular location">
    <subcellularLocation>
        <location evidence="1 7">Cytoplasm</location>
    </subcellularLocation>
</comment>
<feature type="binding site" evidence="7">
    <location>
        <position position="407"/>
    </location>
    <ligand>
        <name>ATP</name>
        <dbReference type="ChEBI" id="CHEBI:30616"/>
    </ligand>
</feature>
<dbReference type="GO" id="GO:0008233">
    <property type="term" value="F:peptidase activity"/>
    <property type="evidence" value="ECO:0007669"/>
    <property type="project" value="InterPro"/>
</dbReference>
<dbReference type="Gene3D" id="3.40.50.300">
    <property type="entry name" value="P-loop containing nucleotide triphosphate hydrolases"/>
    <property type="match status" value="2"/>
</dbReference>
<dbReference type="PANTHER" id="PTHR48102:SF3">
    <property type="entry name" value="ATP-DEPENDENT PROTEASE ATPASE SUBUNIT HSLU"/>
    <property type="match status" value="1"/>
</dbReference>
<feature type="compositionally biased region" description="Polar residues" evidence="8">
    <location>
        <begin position="142"/>
        <end position="164"/>
    </location>
</feature>
<dbReference type="KEGG" id="dfl:DFE_0715"/>
<keyword evidence="6 7" id="KW-0143">Chaperone</keyword>
<protein>
    <recommendedName>
        <fullName evidence="7">ATP-dependent protease ATPase subunit HslU</fullName>
    </recommendedName>
    <alternativeName>
        <fullName evidence="7">Unfoldase HslU</fullName>
    </alternativeName>
</protein>
<evidence type="ECO:0000259" key="10">
    <source>
        <dbReference type="SMART" id="SM01086"/>
    </source>
</evidence>
<dbReference type="GO" id="GO:0016887">
    <property type="term" value="F:ATP hydrolysis activity"/>
    <property type="evidence" value="ECO:0007669"/>
    <property type="project" value="InterPro"/>
</dbReference>
<evidence type="ECO:0000256" key="6">
    <source>
        <dbReference type="ARBA" id="ARBA00023186"/>
    </source>
</evidence>
<comment type="function">
    <text evidence="7">ATPase subunit of a proteasome-like degradation complex; this subunit has chaperone activity. The binding of ATP and its subsequent hydrolysis by HslU are essential for unfolding of protein substrates subsequently hydrolyzed by HslV. HslU recognizes the N-terminal part of its protein substrates and unfolds these before they are guided to HslV for hydrolysis.</text>
</comment>
<keyword evidence="3 7" id="KW-0963">Cytoplasm</keyword>
<dbReference type="FunFam" id="3.40.50.300:FF:000213">
    <property type="entry name" value="ATP-dependent protease ATPase subunit HslU"/>
    <property type="match status" value="1"/>
</dbReference>
<dbReference type="EMBL" id="AP017378">
    <property type="protein sequence ID" value="BBD07441.1"/>
    <property type="molecule type" value="Genomic_DNA"/>
</dbReference>
<feature type="domain" description="AAA+ ATPase" evidence="9">
    <location>
        <begin position="49"/>
        <end position="346"/>
    </location>
</feature>
<dbReference type="HAMAP" id="MF_00249">
    <property type="entry name" value="HslU"/>
    <property type="match status" value="1"/>
</dbReference>
<evidence type="ECO:0000256" key="3">
    <source>
        <dbReference type="ARBA" id="ARBA00022490"/>
    </source>
</evidence>
<feature type="binding site" evidence="7">
    <location>
        <position position="335"/>
    </location>
    <ligand>
        <name>ATP</name>
        <dbReference type="ChEBI" id="CHEBI:30616"/>
    </ligand>
</feature>
<dbReference type="RefSeq" id="WP_126376692.1">
    <property type="nucleotide sequence ID" value="NZ_AP017378.1"/>
</dbReference>
<reference evidence="11 12" key="1">
    <citation type="journal article" date="2018" name="Sci. Adv.">
        <title>Multi-heme cytochromes provide a pathway for survival in energy-limited environments.</title>
        <authorList>
            <person name="Deng X."/>
            <person name="Dohmae N."/>
            <person name="Nealson K.H."/>
            <person name="Hashimoto K."/>
            <person name="Okamoto A."/>
        </authorList>
    </citation>
    <scope>NUCLEOTIDE SEQUENCE [LARGE SCALE GENOMIC DNA]</scope>
    <source>
        <strain evidence="11 12">IS5</strain>
    </source>
</reference>
<dbReference type="InterPro" id="IPR019489">
    <property type="entry name" value="Clp_ATPase_C"/>
</dbReference>
<keyword evidence="4 7" id="KW-0547">Nucleotide-binding</keyword>
<evidence type="ECO:0000313" key="11">
    <source>
        <dbReference type="EMBL" id="BBD07441.1"/>
    </source>
</evidence>
<dbReference type="CDD" id="cd19498">
    <property type="entry name" value="RecA-like_HslU"/>
    <property type="match status" value="1"/>
</dbReference>
<dbReference type="InterPro" id="IPR004491">
    <property type="entry name" value="HslU"/>
</dbReference>
<dbReference type="SMART" id="SM00382">
    <property type="entry name" value="AAA"/>
    <property type="match status" value="1"/>
</dbReference>
<dbReference type="InterPro" id="IPR027417">
    <property type="entry name" value="P-loop_NTPase"/>
</dbReference>
<evidence type="ECO:0000256" key="8">
    <source>
        <dbReference type="SAM" id="MobiDB-lite"/>
    </source>
</evidence>
<name>A0A2Z6AW37_9BACT</name>
<evidence type="ECO:0000259" key="9">
    <source>
        <dbReference type="SMART" id="SM00382"/>
    </source>
</evidence>
<feature type="domain" description="Clp ATPase C-terminal" evidence="10">
    <location>
        <begin position="349"/>
        <end position="443"/>
    </location>
</feature>
<proteinExistence type="inferred from homology"/>
<feature type="binding site" evidence="7">
    <location>
        <position position="18"/>
    </location>
    <ligand>
        <name>ATP</name>
        <dbReference type="ChEBI" id="CHEBI:30616"/>
    </ligand>
</feature>
<evidence type="ECO:0000313" key="12">
    <source>
        <dbReference type="Proteomes" id="UP000269883"/>
    </source>
</evidence>
<dbReference type="GO" id="GO:0005524">
    <property type="term" value="F:ATP binding"/>
    <property type="evidence" value="ECO:0007669"/>
    <property type="project" value="UniProtKB-UniRule"/>
</dbReference>
<comment type="similarity">
    <text evidence="2 7">Belongs to the ClpX chaperone family. HslU subfamily.</text>
</comment>
<dbReference type="Proteomes" id="UP000269883">
    <property type="component" value="Chromosome"/>
</dbReference>
<keyword evidence="12" id="KW-1185">Reference proteome</keyword>
<dbReference type="OrthoDB" id="9804062at2"/>
<dbReference type="InterPro" id="IPR003593">
    <property type="entry name" value="AAA+_ATPase"/>
</dbReference>
<organism evidence="11 12">
    <name type="scientific">Desulfovibrio ferrophilus</name>
    <dbReference type="NCBI Taxonomy" id="241368"/>
    <lineage>
        <taxon>Bacteria</taxon>
        <taxon>Pseudomonadati</taxon>
        <taxon>Thermodesulfobacteriota</taxon>
        <taxon>Desulfovibrionia</taxon>
        <taxon>Desulfovibrionales</taxon>
        <taxon>Desulfovibrionaceae</taxon>
        <taxon>Desulfovibrio</taxon>
    </lineage>
</organism>
<dbReference type="Gene3D" id="1.10.8.60">
    <property type="match status" value="1"/>
</dbReference>
<feature type="binding site" evidence="7">
    <location>
        <begin position="60"/>
        <end position="65"/>
    </location>
    <ligand>
        <name>ATP</name>
        <dbReference type="ChEBI" id="CHEBI:30616"/>
    </ligand>
</feature>